<sequence length="355" mass="39763">MAETTGTEPGDTPTPTTVAPTQAETNVAPIQAETNEAIQVDETLYDSDSALEDRLTTCTASLASSVFNYPVEHGRRYHAFRHGSYAMPNDEAEMDRLDMMHAVLTGAIGKQLFLAPVEEEKLHRVLDMGTGTGIWAIDFGDQFPNAAVIGNDLSPIQPTWVPPNVRFEVDDLESAWSHNEGFDFIFGRYLVASIKDWPALVKAVYDNLNPGGWAEFQDFDLLFDCDDGTLNPDNIVLTWVKLTIEAAEKIGREPCPGPKLEKWVQDAGFENVTHRRFKIPIGIWPKDPQLKELGLYNISQMLEGLEGFSLRLMCDVLGWREEEVQVMLAAVRKELKSGKLHMHLNYHVVYGQRPS</sequence>
<name>A0AAE0I304_9PEZI</name>
<protein>
    <submittedName>
        <fullName evidence="3">Methyltransferase domain-containing protein</fullName>
    </submittedName>
</protein>
<feature type="compositionally biased region" description="Low complexity" evidence="2">
    <location>
        <begin position="1"/>
        <end position="21"/>
    </location>
</feature>
<organism evidence="3 4">
    <name type="scientific">Cercophora scortea</name>
    <dbReference type="NCBI Taxonomy" id="314031"/>
    <lineage>
        <taxon>Eukaryota</taxon>
        <taxon>Fungi</taxon>
        <taxon>Dikarya</taxon>
        <taxon>Ascomycota</taxon>
        <taxon>Pezizomycotina</taxon>
        <taxon>Sordariomycetes</taxon>
        <taxon>Sordariomycetidae</taxon>
        <taxon>Sordariales</taxon>
        <taxon>Lasiosphaeriaceae</taxon>
        <taxon>Cercophora</taxon>
    </lineage>
</organism>
<reference evidence="3" key="1">
    <citation type="journal article" date="2023" name="Mol. Phylogenet. Evol.">
        <title>Genome-scale phylogeny and comparative genomics of the fungal order Sordariales.</title>
        <authorList>
            <person name="Hensen N."/>
            <person name="Bonometti L."/>
            <person name="Westerberg I."/>
            <person name="Brannstrom I.O."/>
            <person name="Guillou S."/>
            <person name="Cros-Aarteil S."/>
            <person name="Calhoun S."/>
            <person name="Haridas S."/>
            <person name="Kuo A."/>
            <person name="Mondo S."/>
            <person name="Pangilinan J."/>
            <person name="Riley R."/>
            <person name="LaButti K."/>
            <person name="Andreopoulos B."/>
            <person name="Lipzen A."/>
            <person name="Chen C."/>
            <person name="Yan M."/>
            <person name="Daum C."/>
            <person name="Ng V."/>
            <person name="Clum A."/>
            <person name="Steindorff A."/>
            <person name="Ohm R.A."/>
            <person name="Martin F."/>
            <person name="Silar P."/>
            <person name="Natvig D.O."/>
            <person name="Lalanne C."/>
            <person name="Gautier V."/>
            <person name="Ament-Velasquez S.L."/>
            <person name="Kruys A."/>
            <person name="Hutchinson M.I."/>
            <person name="Powell A.J."/>
            <person name="Barry K."/>
            <person name="Miller A.N."/>
            <person name="Grigoriev I.V."/>
            <person name="Debuchy R."/>
            <person name="Gladieux P."/>
            <person name="Hiltunen Thoren M."/>
            <person name="Johannesson H."/>
        </authorList>
    </citation>
    <scope>NUCLEOTIDE SEQUENCE</scope>
    <source>
        <strain evidence="3">SMH4131-1</strain>
    </source>
</reference>
<dbReference type="CDD" id="cd02440">
    <property type="entry name" value="AdoMet_MTases"/>
    <property type="match status" value="1"/>
</dbReference>
<comment type="similarity">
    <text evidence="1">Belongs to the methyltransferase superfamily. LaeA methyltransferase family.</text>
</comment>
<evidence type="ECO:0000313" key="4">
    <source>
        <dbReference type="Proteomes" id="UP001286456"/>
    </source>
</evidence>
<accession>A0AAE0I304</accession>
<keyword evidence="3" id="KW-0489">Methyltransferase</keyword>
<dbReference type="AlphaFoldDB" id="A0AAE0I304"/>
<keyword evidence="3" id="KW-0808">Transferase</keyword>
<evidence type="ECO:0000256" key="2">
    <source>
        <dbReference type="SAM" id="MobiDB-lite"/>
    </source>
</evidence>
<dbReference type="InterPro" id="IPR029063">
    <property type="entry name" value="SAM-dependent_MTases_sf"/>
</dbReference>
<gene>
    <name evidence="3" type="ORF">B0T19DRAFT_434976</name>
</gene>
<dbReference type="PANTHER" id="PTHR43591:SF10">
    <property type="entry name" value="ABC TRANSMEMBRANE TYPE-1 DOMAIN-CONTAINING PROTEIN-RELATED"/>
    <property type="match status" value="1"/>
</dbReference>
<dbReference type="Proteomes" id="UP001286456">
    <property type="component" value="Unassembled WGS sequence"/>
</dbReference>
<dbReference type="Gene3D" id="3.40.50.150">
    <property type="entry name" value="Vaccinia Virus protein VP39"/>
    <property type="match status" value="1"/>
</dbReference>
<dbReference type="Pfam" id="PF13489">
    <property type="entry name" value="Methyltransf_23"/>
    <property type="match status" value="1"/>
</dbReference>
<evidence type="ECO:0000256" key="1">
    <source>
        <dbReference type="ARBA" id="ARBA00038158"/>
    </source>
</evidence>
<dbReference type="PANTHER" id="PTHR43591">
    <property type="entry name" value="METHYLTRANSFERASE"/>
    <property type="match status" value="1"/>
</dbReference>
<reference evidence="3" key="2">
    <citation type="submission" date="2023-06" db="EMBL/GenBank/DDBJ databases">
        <authorList>
            <consortium name="Lawrence Berkeley National Laboratory"/>
            <person name="Haridas S."/>
            <person name="Hensen N."/>
            <person name="Bonometti L."/>
            <person name="Westerberg I."/>
            <person name="Brannstrom I.O."/>
            <person name="Guillou S."/>
            <person name="Cros-Aarteil S."/>
            <person name="Calhoun S."/>
            <person name="Kuo A."/>
            <person name="Mondo S."/>
            <person name="Pangilinan J."/>
            <person name="Riley R."/>
            <person name="Labutti K."/>
            <person name="Andreopoulos B."/>
            <person name="Lipzen A."/>
            <person name="Chen C."/>
            <person name="Yanf M."/>
            <person name="Daum C."/>
            <person name="Ng V."/>
            <person name="Clum A."/>
            <person name="Steindorff A."/>
            <person name="Ohm R."/>
            <person name="Martin F."/>
            <person name="Silar P."/>
            <person name="Natvig D."/>
            <person name="Lalanne C."/>
            <person name="Gautier V."/>
            <person name="Ament-Velasquez S.L."/>
            <person name="Kruys A."/>
            <person name="Hutchinson M.I."/>
            <person name="Powell A.J."/>
            <person name="Barry K."/>
            <person name="Miller A.N."/>
            <person name="Grigoriev I.V."/>
            <person name="Debuchy R."/>
            <person name="Gladieux P."/>
            <person name="Thoren M.H."/>
            <person name="Johannesson H."/>
        </authorList>
    </citation>
    <scope>NUCLEOTIDE SEQUENCE</scope>
    <source>
        <strain evidence="3">SMH4131-1</strain>
    </source>
</reference>
<evidence type="ECO:0000313" key="3">
    <source>
        <dbReference type="EMBL" id="KAK3317440.1"/>
    </source>
</evidence>
<feature type="region of interest" description="Disordered" evidence="2">
    <location>
        <begin position="1"/>
        <end position="23"/>
    </location>
</feature>
<comment type="caution">
    <text evidence="3">The sequence shown here is derived from an EMBL/GenBank/DDBJ whole genome shotgun (WGS) entry which is preliminary data.</text>
</comment>
<proteinExistence type="inferred from homology"/>
<dbReference type="GO" id="GO:0032259">
    <property type="term" value="P:methylation"/>
    <property type="evidence" value="ECO:0007669"/>
    <property type="project" value="UniProtKB-KW"/>
</dbReference>
<keyword evidence="4" id="KW-1185">Reference proteome</keyword>
<dbReference type="EMBL" id="JAUEPO010000007">
    <property type="protein sequence ID" value="KAK3317440.1"/>
    <property type="molecule type" value="Genomic_DNA"/>
</dbReference>
<dbReference type="GO" id="GO:0008168">
    <property type="term" value="F:methyltransferase activity"/>
    <property type="evidence" value="ECO:0007669"/>
    <property type="project" value="UniProtKB-KW"/>
</dbReference>
<dbReference type="SUPFAM" id="SSF53335">
    <property type="entry name" value="S-adenosyl-L-methionine-dependent methyltransferases"/>
    <property type="match status" value="1"/>
</dbReference>